<evidence type="ECO:0000256" key="4">
    <source>
        <dbReference type="ARBA" id="ARBA00023014"/>
    </source>
</evidence>
<dbReference type="EMBL" id="BSUJ01000001">
    <property type="protein sequence ID" value="GMA19548.1"/>
    <property type="molecule type" value="Genomic_DNA"/>
</dbReference>
<evidence type="ECO:0000256" key="3">
    <source>
        <dbReference type="ARBA" id="ARBA00023004"/>
    </source>
</evidence>
<proteinExistence type="predicted"/>
<reference evidence="7" key="1">
    <citation type="journal article" date="2019" name="Int. J. Syst. Evol. Microbiol.">
        <title>The Global Catalogue of Microorganisms (GCM) 10K type strain sequencing project: providing services to taxonomists for standard genome sequencing and annotation.</title>
        <authorList>
            <consortium name="The Broad Institute Genomics Platform"/>
            <consortium name="The Broad Institute Genome Sequencing Center for Infectious Disease"/>
            <person name="Wu L."/>
            <person name="Ma J."/>
        </authorList>
    </citation>
    <scope>NUCLEOTIDE SEQUENCE [LARGE SCALE GENOMIC DNA]</scope>
    <source>
        <strain evidence="7">NBRC 105830</strain>
    </source>
</reference>
<evidence type="ECO:0000313" key="7">
    <source>
        <dbReference type="Proteomes" id="UP001157109"/>
    </source>
</evidence>
<dbReference type="Pfam" id="PF00355">
    <property type="entry name" value="Rieske"/>
    <property type="match status" value="1"/>
</dbReference>
<evidence type="ECO:0000256" key="1">
    <source>
        <dbReference type="ARBA" id="ARBA00022714"/>
    </source>
</evidence>
<comment type="caution">
    <text evidence="6">The sequence shown here is derived from an EMBL/GenBank/DDBJ whole genome shotgun (WGS) entry which is preliminary data.</text>
</comment>
<keyword evidence="7" id="KW-1185">Reference proteome</keyword>
<evidence type="ECO:0000259" key="5">
    <source>
        <dbReference type="PROSITE" id="PS51296"/>
    </source>
</evidence>
<evidence type="ECO:0000256" key="2">
    <source>
        <dbReference type="ARBA" id="ARBA00022723"/>
    </source>
</evidence>
<dbReference type="Gene3D" id="2.102.10.10">
    <property type="entry name" value="Rieske [2Fe-2S] iron-sulphur domain"/>
    <property type="match status" value="1"/>
</dbReference>
<dbReference type="InterPro" id="IPR017941">
    <property type="entry name" value="Rieske_2Fe-2S"/>
</dbReference>
<name>A0ABQ6HNA9_9MICO</name>
<feature type="domain" description="Rieske" evidence="5">
    <location>
        <begin position="4"/>
        <end position="100"/>
    </location>
</feature>
<accession>A0ABQ6HNA9</accession>
<protein>
    <submittedName>
        <fullName evidence="6">(2Fe-2S)-binding protein</fullName>
    </submittedName>
</protein>
<dbReference type="RefSeq" id="WP_241445144.1">
    <property type="nucleotide sequence ID" value="NZ_BSUJ01000001.1"/>
</dbReference>
<dbReference type="PROSITE" id="PS51296">
    <property type="entry name" value="RIESKE"/>
    <property type="match status" value="1"/>
</dbReference>
<dbReference type="PANTHER" id="PTHR21496">
    <property type="entry name" value="FERREDOXIN-RELATED"/>
    <property type="match status" value="1"/>
</dbReference>
<keyword evidence="4" id="KW-0411">Iron-sulfur</keyword>
<evidence type="ECO:0000313" key="6">
    <source>
        <dbReference type="EMBL" id="GMA19548.1"/>
    </source>
</evidence>
<dbReference type="PANTHER" id="PTHR21496:SF23">
    <property type="entry name" value="3-PHENYLPROPIONATE_CINNAMIC ACID DIOXYGENASE FERREDOXIN SUBUNIT"/>
    <property type="match status" value="1"/>
</dbReference>
<dbReference type="InterPro" id="IPR036922">
    <property type="entry name" value="Rieske_2Fe-2S_sf"/>
</dbReference>
<dbReference type="SUPFAM" id="SSF50022">
    <property type="entry name" value="ISP domain"/>
    <property type="match status" value="1"/>
</dbReference>
<keyword evidence="2" id="KW-0479">Metal-binding</keyword>
<keyword evidence="3" id="KW-0408">Iron</keyword>
<sequence>MSFVKVCQLDDLEIGGVRAAEVDGVTVALARTGEREVYAINDTCSHANVSLSEGEVIGCLVECWLHGSEFDVRTGEPKQLPATVPVETYAIQLDGDDVLIDVEAESSFLKEN</sequence>
<dbReference type="CDD" id="cd03528">
    <property type="entry name" value="Rieske_RO_ferredoxin"/>
    <property type="match status" value="1"/>
</dbReference>
<organism evidence="6 7">
    <name type="scientific">Arsenicicoccus piscis</name>
    <dbReference type="NCBI Taxonomy" id="673954"/>
    <lineage>
        <taxon>Bacteria</taxon>
        <taxon>Bacillati</taxon>
        <taxon>Actinomycetota</taxon>
        <taxon>Actinomycetes</taxon>
        <taxon>Micrococcales</taxon>
        <taxon>Intrasporangiaceae</taxon>
        <taxon>Arsenicicoccus</taxon>
    </lineage>
</organism>
<gene>
    <name evidence="6" type="ORF">GCM10025862_15690</name>
</gene>
<keyword evidence="1" id="KW-0001">2Fe-2S</keyword>
<dbReference type="Proteomes" id="UP001157109">
    <property type="component" value="Unassembled WGS sequence"/>
</dbReference>